<proteinExistence type="predicted"/>
<feature type="region of interest" description="Disordered" evidence="1">
    <location>
        <begin position="147"/>
        <end position="280"/>
    </location>
</feature>
<feature type="compositionally biased region" description="Pro residues" evidence="1">
    <location>
        <begin position="149"/>
        <end position="176"/>
    </location>
</feature>
<sequence length="280" mass="28418">MSWTPCVPPRGRGRAVNRRGGDGQHQARGGSRGPGQSRAPQRPPRGGPRGRGVYPQQQRCAQNGECHDGDAPNGACSSTPVGGLLNGACCTNGPVGGVPNGACPPMCPAGAVSNRDIPVVTVPNGACPPPCLAGGVPNGHCLSSSLPPCETPPTTLPPSVAPPTTLPPSVALPPALPRGVATPSELPPNGDACANPPVHTGPAPKTNGRSKKKWRAPKPKMTKNKGCTASLPPRPPGQSLSAPPTAPQGRGRGMVGMYPARSLDDLAKEKRNAGNQRFGQ</sequence>
<evidence type="ECO:0000313" key="2">
    <source>
        <dbReference type="Proteomes" id="UP000694888"/>
    </source>
</evidence>
<evidence type="ECO:0000313" key="3">
    <source>
        <dbReference type="RefSeq" id="XP_035826214.1"/>
    </source>
</evidence>
<evidence type="ECO:0000256" key="1">
    <source>
        <dbReference type="SAM" id="MobiDB-lite"/>
    </source>
</evidence>
<dbReference type="GeneID" id="118477138"/>
<dbReference type="RefSeq" id="XP_035826214.1">
    <property type="nucleotide sequence ID" value="XM_035970321.1"/>
</dbReference>
<feature type="region of interest" description="Disordered" evidence="1">
    <location>
        <begin position="1"/>
        <end position="56"/>
    </location>
</feature>
<dbReference type="Proteomes" id="UP000694888">
    <property type="component" value="Unplaced"/>
</dbReference>
<name>A0ABM1VUX2_APLCA</name>
<protein>
    <submittedName>
        <fullName evidence="3">Classical arabinogalactan protein 9-like</fullName>
    </submittedName>
</protein>
<organism evidence="2 3">
    <name type="scientific">Aplysia californica</name>
    <name type="common">California sea hare</name>
    <dbReference type="NCBI Taxonomy" id="6500"/>
    <lineage>
        <taxon>Eukaryota</taxon>
        <taxon>Metazoa</taxon>
        <taxon>Spiralia</taxon>
        <taxon>Lophotrochozoa</taxon>
        <taxon>Mollusca</taxon>
        <taxon>Gastropoda</taxon>
        <taxon>Heterobranchia</taxon>
        <taxon>Euthyneura</taxon>
        <taxon>Tectipleura</taxon>
        <taxon>Aplysiida</taxon>
        <taxon>Aplysioidea</taxon>
        <taxon>Aplysiidae</taxon>
        <taxon>Aplysia</taxon>
    </lineage>
</organism>
<reference evidence="3" key="1">
    <citation type="submission" date="2025-08" db="UniProtKB">
        <authorList>
            <consortium name="RefSeq"/>
        </authorList>
    </citation>
    <scope>IDENTIFICATION</scope>
</reference>
<accession>A0ABM1VUX2</accession>
<feature type="compositionally biased region" description="Basic and acidic residues" evidence="1">
    <location>
        <begin position="262"/>
        <end position="272"/>
    </location>
</feature>
<feature type="compositionally biased region" description="Basic residues" evidence="1">
    <location>
        <begin position="208"/>
        <end position="223"/>
    </location>
</feature>
<keyword evidence="2" id="KW-1185">Reference proteome</keyword>
<gene>
    <name evidence="3" type="primary">LOC118477138</name>
</gene>